<name>A0ABY5L2L2_9CELL</name>
<dbReference type="PANTHER" id="PTHR33164">
    <property type="entry name" value="TRANSCRIPTIONAL REGULATOR, MARR FAMILY"/>
    <property type="match status" value="1"/>
</dbReference>
<gene>
    <name evidence="2" type="ORF">NP064_02060</name>
</gene>
<protein>
    <submittedName>
        <fullName evidence="2">MarR family transcriptional regulator</fullName>
    </submittedName>
</protein>
<dbReference type="InterPro" id="IPR036390">
    <property type="entry name" value="WH_DNA-bd_sf"/>
</dbReference>
<dbReference type="Gene3D" id="1.10.10.10">
    <property type="entry name" value="Winged helix-like DNA-binding domain superfamily/Winged helix DNA-binding domain"/>
    <property type="match status" value="1"/>
</dbReference>
<dbReference type="Proteomes" id="UP001316189">
    <property type="component" value="Chromosome"/>
</dbReference>
<reference evidence="2 3" key="1">
    <citation type="submission" date="2022-07" db="EMBL/GenBank/DDBJ databases">
        <title>Novel species in genus cellulomonas.</title>
        <authorList>
            <person name="Ye L."/>
        </authorList>
    </citation>
    <scope>NUCLEOTIDE SEQUENCE [LARGE SCALE GENOMIC DNA]</scope>
    <source>
        <strain evidence="3">zg-Y338</strain>
    </source>
</reference>
<dbReference type="RefSeq" id="WP_227568180.1">
    <property type="nucleotide sequence ID" value="NZ_CP101988.1"/>
</dbReference>
<feature type="domain" description="HTH marR-type" evidence="1">
    <location>
        <begin position="11"/>
        <end position="146"/>
    </location>
</feature>
<organism evidence="2 3">
    <name type="scientific">Cellulomonas chengniuliangii</name>
    <dbReference type="NCBI Taxonomy" id="2968084"/>
    <lineage>
        <taxon>Bacteria</taxon>
        <taxon>Bacillati</taxon>
        <taxon>Actinomycetota</taxon>
        <taxon>Actinomycetes</taxon>
        <taxon>Micrococcales</taxon>
        <taxon>Cellulomonadaceae</taxon>
        <taxon>Cellulomonas</taxon>
    </lineage>
</organism>
<dbReference type="SUPFAM" id="SSF46785">
    <property type="entry name" value="Winged helix' DNA-binding domain"/>
    <property type="match status" value="1"/>
</dbReference>
<dbReference type="PANTHER" id="PTHR33164:SF57">
    <property type="entry name" value="MARR-FAMILY TRANSCRIPTIONAL REGULATOR"/>
    <property type="match status" value="1"/>
</dbReference>
<dbReference type="SMART" id="SM00347">
    <property type="entry name" value="HTH_MARR"/>
    <property type="match status" value="1"/>
</dbReference>
<evidence type="ECO:0000313" key="2">
    <source>
        <dbReference type="EMBL" id="UUI75726.1"/>
    </source>
</evidence>
<evidence type="ECO:0000259" key="1">
    <source>
        <dbReference type="PROSITE" id="PS50995"/>
    </source>
</evidence>
<dbReference type="PROSITE" id="PS50995">
    <property type="entry name" value="HTH_MARR_2"/>
    <property type="match status" value="1"/>
</dbReference>
<evidence type="ECO:0000313" key="3">
    <source>
        <dbReference type="Proteomes" id="UP001316189"/>
    </source>
</evidence>
<keyword evidence="3" id="KW-1185">Reference proteome</keyword>
<dbReference type="EMBL" id="CP101988">
    <property type="protein sequence ID" value="UUI75726.1"/>
    <property type="molecule type" value="Genomic_DNA"/>
</dbReference>
<dbReference type="InterPro" id="IPR039422">
    <property type="entry name" value="MarR/SlyA-like"/>
</dbReference>
<dbReference type="InterPro" id="IPR000835">
    <property type="entry name" value="HTH_MarR-typ"/>
</dbReference>
<dbReference type="InterPro" id="IPR036388">
    <property type="entry name" value="WH-like_DNA-bd_sf"/>
</dbReference>
<sequence length="167" mass="17894">MHDPEAIEPPYRALVAAIEQLARVQREFGVQLARDLNLPRAALTVVRLLQTRGALPITDIASHLRVDLSVASRHVTALVGGGLVERAVPHTPCLDRRVRTVQLTPAGRQVAATSAREIDARAAATFADWTPEELLTTAAQIQRISADVAAGHHPDQAAQAHPDALPA</sequence>
<proteinExistence type="predicted"/>
<accession>A0ABY5L2L2</accession>
<dbReference type="Pfam" id="PF01047">
    <property type="entry name" value="MarR"/>
    <property type="match status" value="1"/>
</dbReference>